<dbReference type="Pfam" id="PF07719">
    <property type="entry name" value="TPR_2"/>
    <property type="match status" value="1"/>
</dbReference>
<accession>A0ABT8L5H5</accession>
<keyword evidence="1" id="KW-0677">Repeat</keyword>
<dbReference type="InterPro" id="IPR013105">
    <property type="entry name" value="TPR_2"/>
</dbReference>
<sequence length="328" mass="37193">MDHRFISIAASLLLIVFSSCQQSIKEKLPETALPEKFDEQQAVVSLLGKELTPPDLPEAEAATGDSLLRMAKTYFDQEPANEENVIRYGQRLAYFHKFYAAINVYSTGLSFFPESIQLLRRRGYQFIVVRKFDLAVADLAKAAKLAENSSFPAGADGLPNRIDRPLGNNHFNIQYHLGVAYYLQGDYQKAKHSYETCLRYANSDDWVIATVNWLYMTYQYLKEREKANQLLKIVYQDMQIVENDTYYKRLMVYKGLLSADSLTTWFGSAGEDIKQATAAEGYGLGHWYLMNGDKSMAMEVFRQVIDGEAWSSFDFMAAEAVLAAEAAD</sequence>
<dbReference type="Gene3D" id="1.25.40.10">
    <property type="entry name" value="Tetratricopeptide repeat domain"/>
    <property type="match status" value="1"/>
</dbReference>
<evidence type="ECO:0000256" key="3">
    <source>
        <dbReference type="PROSITE-ProRule" id="PRU00339"/>
    </source>
</evidence>
<name>A0ABT8L5H5_9BACT</name>
<comment type="caution">
    <text evidence="4">The sequence shown here is derived from an EMBL/GenBank/DDBJ whole genome shotgun (WGS) entry which is preliminary data.</text>
</comment>
<dbReference type="RefSeq" id="WP_346757839.1">
    <property type="nucleotide sequence ID" value="NZ_JAUJEB010000001.1"/>
</dbReference>
<feature type="repeat" description="TPR" evidence="3">
    <location>
        <begin position="171"/>
        <end position="204"/>
    </location>
</feature>
<dbReference type="PROSITE" id="PS51257">
    <property type="entry name" value="PROKAR_LIPOPROTEIN"/>
    <property type="match status" value="1"/>
</dbReference>
<dbReference type="InterPro" id="IPR019734">
    <property type="entry name" value="TPR_rpt"/>
</dbReference>
<dbReference type="Proteomes" id="UP001172083">
    <property type="component" value="Unassembled WGS sequence"/>
</dbReference>
<evidence type="ECO:0000256" key="1">
    <source>
        <dbReference type="ARBA" id="ARBA00022737"/>
    </source>
</evidence>
<dbReference type="InterPro" id="IPR011990">
    <property type="entry name" value="TPR-like_helical_dom_sf"/>
</dbReference>
<reference evidence="4" key="1">
    <citation type="submission" date="2023-06" db="EMBL/GenBank/DDBJ databases">
        <title>Genomic of Agaribacillus aureum.</title>
        <authorList>
            <person name="Wang G."/>
        </authorList>
    </citation>
    <scope>NUCLEOTIDE SEQUENCE</scope>
    <source>
        <strain evidence="4">BMA12</strain>
    </source>
</reference>
<evidence type="ECO:0000313" key="4">
    <source>
        <dbReference type="EMBL" id="MDN5212521.1"/>
    </source>
</evidence>
<dbReference type="PROSITE" id="PS50005">
    <property type="entry name" value="TPR"/>
    <property type="match status" value="1"/>
</dbReference>
<keyword evidence="5" id="KW-1185">Reference proteome</keyword>
<evidence type="ECO:0000256" key="2">
    <source>
        <dbReference type="ARBA" id="ARBA00022803"/>
    </source>
</evidence>
<dbReference type="SMART" id="SM00028">
    <property type="entry name" value="TPR"/>
    <property type="match status" value="2"/>
</dbReference>
<dbReference type="EMBL" id="JAUJEB010000001">
    <property type="protein sequence ID" value="MDN5212521.1"/>
    <property type="molecule type" value="Genomic_DNA"/>
</dbReference>
<dbReference type="SUPFAM" id="SSF48452">
    <property type="entry name" value="TPR-like"/>
    <property type="match status" value="1"/>
</dbReference>
<keyword evidence="2 3" id="KW-0802">TPR repeat</keyword>
<proteinExistence type="predicted"/>
<gene>
    <name evidence="4" type="ORF">QQ020_10715</name>
</gene>
<evidence type="ECO:0000313" key="5">
    <source>
        <dbReference type="Proteomes" id="UP001172083"/>
    </source>
</evidence>
<organism evidence="4 5">
    <name type="scientific">Agaribacillus aureus</name>
    <dbReference type="NCBI Taxonomy" id="3051825"/>
    <lineage>
        <taxon>Bacteria</taxon>
        <taxon>Pseudomonadati</taxon>
        <taxon>Bacteroidota</taxon>
        <taxon>Cytophagia</taxon>
        <taxon>Cytophagales</taxon>
        <taxon>Splendidivirgaceae</taxon>
        <taxon>Agaribacillus</taxon>
    </lineage>
</organism>
<protein>
    <submittedName>
        <fullName evidence="4">Tetratricopeptide repeat protein</fullName>
    </submittedName>
</protein>